<sequence>MSYDNDEDDDFDYDDFVEREFGTPLRSRDTPLHWQLVAIGLLFLFALVTWMSLGLWMPF</sequence>
<evidence type="ECO:0000313" key="3">
    <source>
        <dbReference type="Proteomes" id="UP000321353"/>
    </source>
</evidence>
<dbReference type="KEGG" id="smam:Mal15_45780"/>
<dbReference type="AlphaFoldDB" id="A0A5B9MNU7"/>
<reference evidence="2 3" key="1">
    <citation type="submission" date="2019-02" db="EMBL/GenBank/DDBJ databases">
        <title>Planctomycetal bacteria perform biofilm scaping via a novel small molecule.</title>
        <authorList>
            <person name="Jeske O."/>
            <person name="Boedeker C."/>
            <person name="Wiegand S."/>
            <person name="Breitling P."/>
            <person name="Kallscheuer N."/>
            <person name="Jogler M."/>
            <person name="Rohde M."/>
            <person name="Petersen J."/>
            <person name="Medema M.H."/>
            <person name="Surup F."/>
            <person name="Jogler C."/>
        </authorList>
    </citation>
    <scope>NUCLEOTIDE SEQUENCE [LARGE SCALE GENOMIC DNA]</scope>
    <source>
        <strain evidence="2 3">Mal15</strain>
    </source>
</reference>
<organism evidence="2 3">
    <name type="scientific">Stieleria maiorica</name>
    <dbReference type="NCBI Taxonomy" id="2795974"/>
    <lineage>
        <taxon>Bacteria</taxon>
        <taxon>Pseudomonadati</taxon>
        <taxon>Planctomycetota</taxon>
        <taxon>Planctomycetia</taxon>
        <taxon>Pirellulales</taxon>
        <taxon>Pirellulaceae</taxon>
        <taxon>Stieleria</taxon>
    </lineage>
</organism>
<gene>
    <name evidence="2" type="ORF">Mal15_45780</name>
</gene>
<keyword evidence="3" id="KW-1185">Reference proteome</keyword>
<keyword evidence="1" id="KW-0472">Membrane</keyword>
<dbReference type="RefSeq" id="WP_167546980.1">
    <property type="nucleotide sequence ID" value="NZ_CP036264.1"/>
</dbReference>
<feature type="transmembrane region" description="Helical" evidence="1">
    <location>
        <begin position="32"/>
        <end position="56"/>
    </location>
</feature>
<proteinExistence type="predicted"/>
<keyword evidence="1" id="KW-1133">Transmembrane helix</keyword>
<keyword evidence="1" id="KW-0812">Transmembrane</keyword>
<evidence type="ECO:0000256" key="1">
    <source>
        <dbReference type="SAM" id="Phobius"/>
    </source>
</evidence>
<dbReference type="Proteomes" id="UP000321353">
    <property type="component" value="Chromosome"/>
</dbReference>
<evidence type="ECO:0000313" key="2">
    <source>
        <dbReference type="EMBL" id="QEG00508.1"/>
    </source>
</evidence>
<dbReference type="EMBL" id="CP036264">
    <property type="protein sequence ID" value="QEG00508.1"/>
    <property type="molecule type" value="Genomic_DNA"/>
</dbReference>
<accession>A0A5B9MNU7</accession>
<name>A0A5B9MNU7_9BACT</name>
<protein>
    <submittedName>
        <fullName evidence="2">Uncharacterized protein</fullName>
    </submittedName>
</protein>